<accession>A0A2M7FZ67</accession>
<gene>
    <name evidence="2" type="ORF">COW36_21275</name>
</gene>
<protein>
    <recommendedName>
        <fullName evidence="1">Glycosyltransferase 2-like domain-containing protein</fullName>
    </recommendedName>
</protein>
<evidence type="ECO:0000313" key="3">
    <source>
        <dbReference type="Proteomes" id="UP000231019"/>
    </source>
</evidence>
<dbReference type="InterPro" id="IPR029044">
    <property type="entry name" value="Nucleotide-diphossugar_trans"/>
</dbReference>
<dbReference type="SUPFAM" id="SSF53448">
    <property type="entry name" value="Nucleotide-diphospho-sugar transferases"/>
    <property type="match status" value="1"/>
</dbReference>
<dbReference type="Proteomes" id="UP000231019">
    <property type="component" value="Unassembled WGS sequence"/>
</dbReference>
<feature type="domain" description="Glycosyltransferase 2-like" evidence="1">
    <location>
        <begin position="5"/>
        <end position="131"/>
    </location>
</feature>
<dbReference type="AlphaFoldDB" id="A0A2M7FZ67"/>
<reference evidence="2 3" key="1">
    <citation type="submission" date="2017-09" db="EMBL/GenBank/DDBJ databases">
        <title>Depth-based differentiation of microbial function through sediment-hosted aquifers and enrichment of novel symbionts in the deep terrestrial subsurface.</title>
        <authorList>
            <person name="Probst A.J."/>
            <person name="Ladd B."/>
            <person name="Jarett J.K."/>
            <person name="Geller-Mcgrath D.E."/>
            <person name="Sieber C.M."/>
            <person name="Emerson J.B."/>
            <person name="Anantharaman K."/>
            <person name="Thomas B.C."/>
            <person name="Malmstrom R."/>
            <person name="Stieglmeier M."/>
            <person name="Klingl A."/>
            <person name="Woyke T."/>
            <person name="Ryan C.M."/>
            <person name="Banfield J.F."/>
        </authorList>
    </citation>
    <scope>NUCLEOTIDE SEQUENCE [LARGE SCALE GENOMIC DNA]</scope>
    <source>
        <strain evidence="2">CG17_big_fil_post_rev_8_21_14_2_50_48_46</strain>
    </source>
</reference>
<dbReference type="InterPro" id="IPR001173">
    <property type="entry name" value="Glyco_trans_2-like"/>
</dbReference>
<name>A0A2M7FZ67_9BACT</name>
<proteinExistence type="predicted"/>
<evidence type="ECO:0000259" key="1">
    <source>
        <dbReference type="Pfam" id="PF00535"/>
    </source>
</evidence>
<sequence length="248" mass="29270">MKALVVILHFNSVQYTDVLYRQLKPYEREDYTLLVLDNGSEQKSVYATIELPQNTYFGGGLNAAFHLMKNPEYDALLFLNSDLIVHGYYFVRSLLQEMLRHDLTLLSPHILYPQEFQYYWRQMHHWGSGGTRWVRWLDFQAPLIHRRLIEALPRLPYELRFGWGLDLYCALACEARGWKMGVTDLVPAIHFGAGSFQDNQHLPEIREMNLKAEQSELDYFQATGQWEQVHALKQWAWHYAYPEHSAFV</sequence>
<dbReference type="Pfam" id="PF00535">
    <property type="entry name" value="Glycos_transf_2"/>
    <property type="match status" value="1"/>
</dbReference>
<comment type="caution">
    <text evidence="2">The sequence shown here is derived from an EMBL/GenBank/DDBJ whole genome shotgun (WGS) entry which is preliminary data.</text>
</comment>
<dbReference type="EMBL" id="PFFQ01000059">
    <property type="protein sequence ID" value="PIW14572.1"/>
    <property type="molecule type" value="Genomic_DNA"/>
</dbReference>
<evidence type="ECO:0000313" key="2">
    <source>
        <dbReference type="EMBL" id="PIW14572.1"/>
    </source>
</evidence>
<organism evidence="2 3">
    <name type="scientific">bacterium (Candidatus Blackallbacteria) CG17_big_fil_post_rev_8_21_14_2_50_48_46</name>
    <dbReference type="NCBI Taxonomy" id="2014261"/>
    <lineage>
        <taxon>Bacteria</taxon>
        <taxon>Candidatus Blackallbacteria</taxon>
    </lineage>
</organism>
<dbReference type="Gene3D" id="3.90.550.10">
    <property type="entry name" value="Spore Coat Polysaccharide Biosynthesis Protein SpsA, Chain A"/>
    <property type="match status" value="1"/>
</dbReference>